<dbReference type="HOGENOM" id="CLU_2156519_0_0_3"/>
<keyword evidence="2" id="KW-1185">Reference proteome</keyword>
<reference evidence="2" key="1">
    <citation type="journal article" date="2013" name="Proc. Natl. Acad. Sci. U.S.A.">
        <title>Improving the coverage of the cyanobacterial phylum using diversity-driven genome sequencing.</title>
        <authorList>
            <person name="Shih P.M."/>
            <person name="Wu D."/>
            <person name="Latifi A."/>
            <person name="Axen S.D."/>
            <person name="Fewer D.P."/>
            <person name="Talla E."/>
            <person name="Calteau A."/>
            <person name="Cai F."/>
            <person name="Tandeau de Marsac N."/>
            <person name="Rippka R."/>
            <person name="Herdman M."/>
            <person name="Sivonen K."/>
            <person name="Coursin T."/>
            <person name="Laurent T."/>
            <person name="Goodwin L."/>
            <person name="Nolan M."/>
            <person name="Davenport K.W."/>
            <person name="Han C.S."/>
            <person name="Rubin E.M."/>
            <person name="Eisen J.A."/>
            <person name="Woyke T."/>
            <person name="Gugger M."/>
            <person name="Kerfeld C.A."/>
        </authorList>
    </citation>
    <scope>NUCLEOTIDE SEQUENCE [LARGE SCALE GENOMIC DNA]</scope>
    <source>
        <strain evidence="2">ATCC 29371 / PCC 7437</strain>
    </source>
</reference>
<organism evidence="1 2">
    <name type="scientific">Stanieria cyanosphaera (strain ATCC 29371 / PCC 7437)</name>
    <dbReference type="NCBI Taxonomy" id="111780"/>
    <lineage>
        <taxon>Bacteria</taxon>
        <taxon>Bacillati</taxon>
        <taxon>Cyanobacteriota</taxon>
        <taxon>Cyanophyceae</taxon>
        <taxon>Pleurocapsales</taxon>
        <taxon>Dermocarpellaceae</taxon>
        <taxon>Stanieria</taxon>
    </lineage>
</organism>
<dbReference type="eggNOG" id="ENOG50302K3">
    <property type="taxonomic scope" value="Bacteria"/>
</dbReference>
<sequence>MRITLVAKIDLDGKICPKSAFVLEKLQNSGLLAQIDCIIFADKRDRFSEGFALATQYQVAKIPFFLITYQDGITKTYTTYSQLVNEFLIQKTLNTKEVEHNN</sequence>
<dbReference type="Proteomes" id="UP000010473">
    <property type="component" value="Chromosome"/>
</dbReference>
<protein>
    <submittedName>
        <fullName evidence="1">Uncharacterized protein</fullName>
    </submittedName>
</protein>
<evidence type="ECO:0000313" key="1">
    <source>
        <dbReference type="EMBL" id="AFZ36613.1"/>
    </source>
</evidence>
<accession>K9XVR0</accession>
<dbReference type="KEGG" id="scs:Sta7437_3101"/>
<dbReference type="AlphaFoldDB" id="K9XVR0"/>
<name>K9XVR0_STAC7</name>
<proteinExistence type="predicted"/>
<gene>
    <name evidence="1" type="ordered locus">Sta7437_3101</name>
</gene>
<dbReference type="OrthoDB" id="6892207at2"/>
<evidence type="ECO:0000313" key="2">
    <source>
        <dbReference type="Proteomes" id="UP000010473"/>
    </source>
</evidence>
<dbReference type="EMBL" id="CP003653">
    <property type="protein sequence ID" value="AFZ36613.1"/>
    <property type="molecule type" value="Genomic_DNA"/>
</dbReference>
<dbReference type="RefSeq" id="WP_015194278.1">
    <property type="nucleotide sequence ID" value="NC_019748.1"/>
</dbReference>